<dbReference type="KEGG" id="mten:GWK48_08730"/>
<sequence>MKYIKKAKKEKDVNIALELSYEIFSSTLGRSLGLPIPEVELVSLDNGDIGLSMDYLGDLKDQEIVNKKELGMSLPFEELLLNVDLKREHVMVKDRKGYIIDHGHVLDAWKPLYYIEDIIWSPVTRFDLWSNPSALREGVELVKQIDLDYAKKELGLSMELVRQSKLCSLFTAQVVEDHLNTSYKILKLRKTIVPRLYTI</sequence>
<accession>A0A6N0NW58</accession>
<dbReference type="OrthoDB" id="43856at2157"/>
<dbReference type="AlphaFoldDB" id="A0A6N0NW58"/>
<dbReference type="GeneID" id="55642024"/>
<keyword evidence="2" id="KW-1185">Reference proteome</keyword>
<dbReference type="Proteomes" id="UP000509301">
    <property type="component" value="Chromosome"/>
</dbReference>
<proteinExistence type="predicted"/>
<evidence type="ECO:0000313" key="2">
    <source>
        <dbReference type="Proteomes" id="UP000509301"/>
    </source>
</evidence>
<name>A0A6N0NW58_9CREN</name>
<gene>
    <name evidence="1" type="ORF">GWK48_08730</name>
</gene>
<protein>
    <submittedName>
        <fullName evidence="1">Uncharacterized protein</fullName>
    </submittedName>
</protein>
<evidence type="ECO:0000313" key="1">
    <source>
        <dbReference type="EMBL" id="QKR00445.1"/>
    </source>
</evidence>
<dbReference type="RefSeq" id="WP_174631447.1">
    <property type="nucleotide sequence ID" value="NZ_CP049074.1"/>
</dbReference>
<organism evidence="1 2">
    <name type="scientific">Metallosphaera tengchongensis</name>
    <dbReference type="NCBI Taxonomy" id="1532350"/>
    <lineage>
        <taxon>Archaea</taxon>
        <taxon>Thermoproteota</taxon>
        <taxon>Thermoprotei</taxon>
        <taxon>Sulfolobales</taxon>
        <taxon>Sulfolobaceae</taxon>
        <taxon>Metallosphaera</taxon>
    </lineage>
</organism>
<reference evidence="1 2" key="1">
    <citation type="submission" date="2020-02" db="EMBL/GenBank/DDBJ databases">
        <title>Comparative genome analysis reveals the metabolism and evolution of the thermophilic archaeal genus Metallosphaera.</title>
        <authorList>
            <person name="Jiang C."/>
        </authorList>
    </citation>
    <scope>NUCLEOTIDE SEQUENCE [LARGE SCALE GENOMIC DNA]</scope>
    <source>
        <strain evidence="1 2">Ric-A</strain>
    </source>
</reference>
<dbReference type="EMBL" id="CP049074">
    <property type="protein sequence ID" value="QKR00445.1"/>
    <property type="molecule type" value="Genomic_DNA"/>
</dbReference>